<dbReference type="SUPFAM" id="SSF53335">
    <property type="entry name" value="S-adenosyl-L-methionine-dependent methyltransferases"/>
    <property type="match status" value="1"/>
</dbReference>
<dbReference type="GO" id="GO:0004766">
    <property type="term" value="F:spermidine synthase activity"/>
    <property type="evidence" value="ECO:0007669"/>
    <property type="project" value="UniProtKB-UniRule"/>
</dbReference>
<dbReference type="InterPro" id="IPR030374">
    <property type="entry name" value="PABS"/>
</dbReference>
<dbReference type="CDD" id="cd02440">
    <property type="entry name" value="AdoMet_MTases"/>
    <property type="match status" value="1"/>
</dbReference>
<comment type="pathway">
    <text evidence="5">Amine and polyamine biosynthesis; spermidine biosynthesis; spermidine from putrescine: step 1/1.</text>
</comment>
<evidence type="ECO:0000256" key="8">
    <source>
        <dbReference type="RuleBase" id="RU003837"/>
    </source>
</evidence>
<evidence type="ECO:0000256" key="5">
    <source>
        <dbReference type="HAMAP-Rule" id="MF_00198"/>
    </source>
</evidence>
<evidence type="ECO:0000256" key="6">
    <source>
        <dbReference type="PROSITE-ProRule" id="PRU00354"/>
    </source>
</evidence>
<dbReference type="AlphaFoldDB" id="C0QIU9"/>
<dbReference type="PROSITE" id="PS51186">
    <property type="entry name" value="GNAT"/>
    <property type="match status" value="1"/>
</dbReference>
<reference evidence="11 12" key="1">
    <citation type="journal article" date="2009" name="Environ. Microbiol.">
        <title>Genome sequence of Desulfobacterium autotrophicum HRM2, a marine sulfate reducer oxidizing organic carbon completely to carbon dioxide.</title>
        <authorList>
            <person name="Strittmatter A.W."/>
            <person name="Liesegang H."/>
            <person name="Rabus R."/>
            <person name="Decker I."/>
            <person name="Amann J."/>
            <person name="Andres S."/>
            <person name="Henne A."/>
            <person name="Fricke W.F."/>
            <person name="Martinez-Arias R."/>
            <person name="Bartels D."/>
            <person name="Goesmann A."/>
            <person name="Krause L."/>
            <person name="Puehler A."/>
            <person name="Klenk H.P."/>
            <person name="Richter M."/>
            <person name="Schuler M."/>
            <person name="Gloeckner F.O."/>
            <person name="Meyerdierks A."/>
            <person name="Gottschalk G."/>
            <person name="Amann R."/>
        </authorList>
    </citation>
    <scope>NUCLEOTIDE SEQUENCE [LARGE SCALE GENOMIC DNA]</scope>
    <source>
        <strain evidence="12">ATCC 43914 / DSM 3382 / HRM2</strain>
    </source>
</reference>
<name>C0QIU9_DESAH</name>
<evidence type="ECO:0000256" key="4">
    <source>
        <dbReference type="ARBA" id="ARBA00023115"/>
    </source>
</evidence>
<dbReference type="GO" id="GO:0008295">
    <property type="term" value="P:spermidine biosynthetic process"/>
    <property type="evidence" value="ECO:0007669"/>
    <property type="project" value="UniProtKB-UniRule"/>
</dbReference>
<evidence type="ECO:0000256" key="1">
    <source>
        <dbReference type="ARBA" id="ARBA00007867"/>
    </source>
</evidence>
<dbReference type="InterPro" id="IPR035246">
    <property type="entry name" value="Spermidine_synt_N"/>
</dbReference>
<dbReference type="STRING" id="177437.HRM2_06250"/>
<dbReference type="GO" id="GO:0005829">
    <property type="term" value="C:cytosol"/>
    <property type="evidence" value="ECO:0007669"/>
    <property type="project" value="TreeGrafter"/>
</dbReference>
<feature type="binding site" evidence="5">
    <location>
        <position position="37"/>
    </location>
    <ligand>
        <name>S-methyl-5'-thioadenosine</name>
        <dbReference type="ChEBI" id="CHEBI:17509"/>
    </ligand>
</feature>
<dbReference type="HAMAP" id="MF_00198">
    <property type="entry name" value="Spermidine_synth"/>
    <property type="match status" value="1"/>
</dbReference>
<keyword evidence="12" id="KW-1185">Reference proteome</keyword>
<dbReference type="InterPro" id="IPR030373">
    <property type="entry name" value="PABS_CS"/>
</dbReference>
<comment type="catalytic activity">
    <reaction evidence="5 8">
        <text>S-adenosyl 3-(methylsulfanyl)propylamine + putrescine = S-methyl-5'-thioadenosine + spermidine + H(+)</text>
        <dbReference type="Rhea" id="RHEA:12721"/>
        <dbReference type="ChEBI" id="CHEBI:15378"/>
        <dbReference type="ChEBI" id="CHEBI:17509"/>
        <dbReference type="ChEBI" id="CHEBI:57443"/>
        <dbReference type="ChEBI" id="CHEBI:57834"/>
        <dbReference type="ChEBI" id="CHEBI:326268"/>
        <dbReference type="EC" id="2.5.1.16"/>
    </reaction>
</comment>
<dbReference type="UniPathway" id="UPA00248">
    <property type="reaction ID" value="UER00314"/>
</dbReference>
<dbReference type="SUPFAM" id="SSF55729">
    <property type="entry name" value="Acyl-CoA N-acyltransferases (Nat)"/>
    <property type="match status" value="1"/>
</dbReference>
<dbReference type="NCBIfam" id="NF002010">
    <property type="entry name" value="PRK00811.1"/>
    <property type="match status" value="1"/>
</dbReference>
<dbReference type="NCBIfam" id="TIGR00417">
    <property type="entry name" value="speE"/>
    <property type="match status" value="1"/>
</dbReference>
<organism evidence="11 12">
    <name type="scientific">Desulforapulum autotrophicum (strain ATCC 43914 / DSM 3382 / VKM B-1955 / HRM2)</name>
    <name type="common">Desulfobacterium autotrophicum</name>
    <dbReference type="NCBI Taxonomy" id="177437"/>
    <lineage>
        <taxon>Bacteria</taxon>
        <taxon>Pseudomonadati</taxon>
        <taxon>Thermodesulfobacteriota</taxon>
        <taxon>Desulfobacteria</taxon>
        <taxon>Desulfobacterales</taxon>
        <taxon>Desulfobacteraceae</taxon>
        <taxon>Desulforapulum</taxon>
    </lineage>
</organism>
<evidence type="ECO:0000256" key="2">
    <source>
        <dbReference type="ARBA" id="ARBA00022679"/>
    </source>
</evidence>
<feature type="binding site" evidence="5">
    <location>
        <begin position="143"/>
        <end position="144"/>
    </location>
    <ligand>
        <name>S-methyl-5'-thioadenosine</name>
        <dbReference type="ChEBI" id="CHEBI:17509"/>
    </ligand>
</feature>
<dbReference type="CDD" id="cd04301">
    <property type="entry name" value="NAT_SF"/>
    <property type="match status" value="1"/>
</dbReference>
<evidence type="ECO:0000313" key="11">
    <source>
        <dbReference type="EMBL" id="ACN13739.1"/>
    </source>
</evidence>
<dbReference type="GO" id="GO:0016747">
    <property type="term" value="F:acyltransferase activity, transferring groups other than amino-acyl groups"/>
    <property type="evidence" value="ECO:0007669"/>
    <property type="project" value="InterPro"/>
</dbReference>
<comment type="similarity">
    <text evidence="1 5 7">Belongs to the spermidine/spermine synthase family.</text>
</comment>
<dbReference type="EMBL" id="CP001087">
    <property type="protein sequence ID" value="ACN13739.1"/>
    <property type="molecule type" value="Genomic_DNA"/>
</dbReference>
<dbReference type="Pfam" id="PF13673">
    <property type="entry name" value="Acetyltransf_10"/>
    <property type="match status" value="1"/>
</dbReference>
<dbReference type="Gene3D" id="3.40.630.30">
    <property type="match status" value="1"/>
</dbReference>
<dbReference type="PANTHER" id="PTHR11558:SF11">
    <property type="entry name" value="SPERMIDINE SYNTHASE"/>
    <property type="match status" value="1"/>
</dbReference>
<dbReference type="InterPro" id="IPR000182">
    <property type="entry name" value="GNAT_dom"/>
</dbReference>
<feature type="domain" description="N-acetyltransferase" evidence="10">
    <location>
        <begin position="302"/>
        <end position="435"/>
    </location>
</feature>
<feature type="domain" description="PABS" evidence="9">
    <location>
        <begin position="6"/>
        <end position="241"/>
    </location>
</feature>
<dbReference type="Proteomes" id="UP000000442">
    <property type="component" value="Chromosome"/>
</dbReference>
<comment type="subunit">
    <text evidence="5">Homodimer or homotetramer.</text>
</comment>
<dbReference type="InterPro" id="IPR029063">
    <property type="entry name" value="SAM-dependent_MTases_sf"/>
</dbReference>
<gene>
    <name evidence="11" type="primary">speE1</name>
    <name evidence="5" type="synonym">speE</name>
    <name evidence="11" type="ordered locus">HRM2_06250</name>
</gene>
<feature type="binding site" evidence="5">
    <location>
        <position position="112"/>
    </location>
    <ligand>
        <name>S-methyl-5'-thioadenosine</name>
        <dbReference type="ChEBI" id="CHEBI:17509"/>
    </ligand>
</feature>
<comment type="function">
    <text evidence="5">Catalyzes the irreversible transfer of a propylamine group from the amino donor S-adenosylmethioninamine (decarboxy-AdoMet) to putrescine (1,4-diaminobutane) to yield spermidine.</text>
</comment>
<feature type="binding site" evidence="5">
    <location>
        <begin position="161"/>
        <end position="164"/>
    </location>
    <ligand>
        <name>spermidine</name>
        <dbReference type="ChEBI" id="CHEBI:57834"/>
    </ligand>
</feature>
<dbReference type="Gene3D" id="3.40.50.150">
    <property type="entry name" value="Vaccinia Virus protein VP39"/>
    <property type="match status" value="1"/>
</dbReference>
<dbReference type="PROSITE" id="PS51006">
    <property type="entry name" value="PABS_2"/>
    <property type="match status" value="1"/>
</dbReference>
<dbReference type="EC" id="2.5.1.16" evidence="5"/>
<dbReference type="Gene3D" id="2.30.140.10">
    <property type="entry name" value="Spermidine synthase, tetramerisation domain"/>
    <property type="match status" value="1"/>
</dbReference>
<dbReference type="InterPro" id="IPR001045">
    <property type="entry name" value="Spermi_synthase"/>
</dbReference>
<dbReference type="OrthoDB" id="9793120at2"/>
<dbReference type="PANTHER" id="PTHR11558">
    <property type="entry name" value="SPERMIDINE/SPERMINE SYNTHASE"/>
    <property type="match status" value="1"/>
</dbReference>
<dbReference type="HOGENOM" id="CLU_629660_0_0_7"/>
<evidence type="ECO:0000259" key="10">
    <source>
        <dbReference type="PROSITE" id="PS51186"/>
    </source>
</evidence>
<dbReference type="Pfam" id="PF17284">
    <property type="entry name" value="Spermine_synt_N"/>
    <property type="match status" value="1"/>
</dbReference>
<dbReference type="InterPro" id="IPR016181">
    <property type="entry name" value="Acyl_CoA_acyltransferase"/>
</dbReference>
<dbReference type="KEGG" id="dat:HRM2_06250"/>
<feature type="active site" description="Proton acceptor" evidence="5 6">
    <location>
        <position position="161"/>
    </location>
</feature>
<dbReference type="PROSITE" id="PS01330">
    <property type="entry name" value="PABS_1"/>
    <property type="match status" value="1"/>
</dbReference>
<keyword evidence="3 5" id="KW-0745">Spermidine biosynthesis</keyword>
<evidence type="ECO:0000259" key="9">
    <source>
        <dbReference type="PROSITE" id="PS51006"/>
    </source>
</evidence>
<evidence type="ECO:0000313" key="12">
    <source>
        <dbReference type="Proteomes" id="UP000000442"/>
    </source>
</evidence>
<feature type="binding site" evidence="5">
    <location>
        <position position="168"/>
    </location>
    <ligand>
        <name>S-methyl-5'-thioadenosine</name>
        <dbReference type="ChEBI" id="CHEBI:17509"/>
    </ligand>
</feature>
<evidence type="ECO:0000256" key="3">
    <source>
        <dbReference type="ARBA" id="ARBA00023066"/>
    </source>
</evidence>
<evidence type="ECO:0000256" key="7">
    <source>
        <dbReference type="RuleBase" id="RU003836"/>
    </source>
</evidence>
<proteinExistence type="inferred from homology"/>
<protein>
    <recommendedName>
        <fullName evidence="5">Polyamine aminopropyltransferase</fullName>
    </recommendedName>
    <alternativeName>
        <fullName evidence="5">Putrescine aminopropyltransferase</fullName>
        <shortName evidence="5">PAPT</shortName>
    </alternativeName>
    <alternativeName>
        <fullName evidence="5">Spermidine synthase</fullName>
        <shortName evidence="5">SPDS</shortName>
        <shortName evidence="5">SPDSY</shortName>
        <ecNumber evidence="5">2.5.1.16</ecNumber>
    </alternativeName>
</protein>
<dbReference type="eggNOG" id="COG0421">
    <property type="taxonomic scope" value="Bacteria"/>
</dbReference>
<dbReference type="Pfam" id="PF01564">
    <property type="entry name" value="Spermine_synth"/>
    <property type="match status" value="1"/>
</dbReference>
<dbReference type="eggNOG" id="COG0456">
    <property type="taxonomic scope" value="Bacteria"/>
</dbReference>
<accession>C0QIU9</accession>
<feature type="binding site" evidence="5">
    <location>
        <position position="68"/>
    </location>
    <ligand>
        <name>spermidine</name>
        <dbReference type="ChEBI" id="CHEBI:57834"/>
    </ligand>
</feature>
<feature type="binding site" evidence="5">
    <location>
        <position position="92"/>
    </location>
    <ligand>
        <name>spermidine</name>
        <dbReference type="ChEBI" id="CHEBI:57834"/>
    </ligand>
</feature>
<dbReference type="RefSeq" id="WP_012662988.1">
    <property type="nucleotide sequence ID" value="NC_012108.1"/>
</dbReference>
<dbReference type="InterPro" id="IPR037163">
    <property type="entry name" value="Spermidine_synt_N_sf"/>
</dbReference>
<keyword evidence="2 5" id="KW-0808">Transferase</keyword>
<keyword evidence="4 5" id="KW-0620">Polyamine biosynthesis</keyword>
<sequence length="435" mass="48450">MNTIMNGWFSEICPMWRGMALSVEIEETLYSAASKFQQIDLYMTKTYGKMLVLDNIIQLTERDEFAYHEMMAHVPLFAHPNPEKVLVIGGGDGGILREVARHECVRQIDFCEIDPDVIAVAKRFLPTTAKGFDDPRVTVHIGDGNAFVNARKKSYDVIIVDSSDPIGPGKALFELPFYKALKAALKDGGVVATQGESFFIHTECVDNLTDITQQLFPVQAYAYMLVPSYPGGHLGICLASLGPKLTVPARPIPQEIQQMLDYYSPEIHQASFVLPHFMTKRSKEPFAPPRTKQAPDGQESPVEIRIVQSAPPLEIMALYKDAGWWKQAYDSDTSFLDTLVQSSACFAAAFDHGTMVGMGRALSDGMSDAYIQDMVVLKQYQRQGIGQRIVRALVDRLTEQGVDWIGLISTPGNQSFYKGMGFKPMENHTPFEFKG</sequence>
<dbReference type="FunFam" id="3.40.50.150:FF:000013">
    <property type="entry name" value="Spermidine synthase"/>
    <property type="match status" value="1"/>
</dbReference>